<dbReference type="SUPFAM" id="SSF54695">
    <property type="entry name" value="POZ domain"/>
    <property type="match status" value="1"/>
</dbReference>
<sequence length="242" mass="28739">MNEIITVITNDQTYQTTRKTLQKSNYLISKISDNTIKLNMSSKNFDIILNYLRDNVLPDDISDVENDLKVCGIIYDEDIDSENMVNINVGGKIFNVDKEFLKSKLEYFVKFFYYNEKHNPDYTGILIDRCFYKFQNMINYLKNPWKYALTEEIKNELCFYMSNIDTEVEEFIDTDKFSFFQLGCHKYNNKSASWQLICKDDIGHFFLVSLITTNFFHLIVYLLDHWLNMLLLNLIQVLISNQ</sequence>
<reference evidence="3" key="1">
    <citation type="submission" date="2011-10" db="EMBL/GenBank/DDBJ databases">
        <title>Provirophages and transpovirons: unique mobilome of giant viruses.</title>
        <authorList>
            <person name="Desnues C."/>
            <person name="LaScola B."/>
            <person name="Yutin N."/>
            <person name="Fournous G."/>
            <person name="Koonin E."/>
            <person name="Raoult D."/>
        </authorList>
    </citation>
    <scope>NUCLEOTIDE SEQUENCE</scope>
    <source>
        <strain evidence="3">Mv13-mv</strain>
    </source>
</reference>
<dbReference type="GO" id="GO:0051260">
    <property type="term" value="P:protein homooligomerization"/>
    <property type="evidence" value="ECO:0007669"/>
    <property type="project" value="InterPro"/>
</dbReference>
<feature type="domain" description="Potassium channel tetramerisation-type BTB" evidence="2">
    <location>
        <begin position="85"/>
        <end position="160"/>
    </location>
</feature>
<evidence type="ECO:0000259" key="2">
    <source>
        <dbReference type="Pfam" id="PF02214"/>
    </source>
</evidence>
<feature type="transmembrane region" description="Helical" evidence="1">
    <location>
        <begin position="202"/>
        <end position="223"/>
    </location>
</feature>
<dbReference type="PANTHER" id="PTHR11145">
    <property type="entry name" value="BTB/POZ DOMAIN-CONTAINING ADAPTER FOR CUL3-MEDIATED RHOA DEGRADATION PROTEIN FAMILY MEMBER"/>
    <property type="match status" value="1"/>
</dbReference>
<dbReference type="InterPro" id="IPR003131">
    <property type="entry name" value="T1-type_BTB"/>
</dbReference>
<keyword evidence="1" id="KW-0472">Membrane</keyword>
<accession>H2ECZ0</accession>
<dbReference type="InterPro" id="IPR045068">
    <property type="entry name" value="BACURD1-3"/>
</dbReference>
<evidence type="ECO:0000313" key="3">
    <source>
        <dbReference type="EMBL" id="AEX62263.1"/>
    </source>
</evidence>
<protein>
    <submittedName>
        <fullName evidence="3">Putative BTB_POZ domain-containing protein</fullName>
    </submittedName>
</protein>
<evidence type="ECO:0000256" key="1">
    <source>
        <dbReference type="SAM" id="Phobius"/>
    </source>
</evidence>
<keyword evidence="1" id="KW-1133">Transmembrane helix</keyword>
<proteinExistence type="predicted"/>
<organism evidence="3">
    <name type="scientific">Moumouvirus sp. 'Monve'</name>
    <dbReference type="NCBI Taxonomy" id="1128131"/>
    <lineage>
        <taxon>Viruses</taxon>
        <taxon>Varidnaviria</taxon>
        <taxon>Bamfordvirae</taxon>
        <taxon>Nucleocytoviricota</taxon>
        <taxon>Megaviricetes</taxon>
        <taxon>Imitervirales</taxon>
        <taxon>Mimiviridae</taxon>
        <taxon>Megamimivirinae</taxon>
        <taxon>Moumouvirus</taxon>
    </lineage>
</organism>
<dbReference type="Pfam" id="PF02214">
    <property type="entry name" value="BTB_2"/>
    <property type="match status" value="1"/>
</dbReference>
<dbReference type="Gene3D" id="3.30.710.10">
    <property type="entry name" value="Potassium Channel Kv1.1, Chain A"/>
    <property type="match status" value="1"/>
</dbReference>
<dbReference type="EMBL" id="JN885995">
    <property type="protein sequence ID" value="AEX62263.1"/>
    <property type="molecule type" value="Genomic_DNA"/>
</dbReference>
<dbReference type="InterPro" id="IPR011333">
    <property type="entry name" value="SKP1/BTB/POZ_sf"/>
</dbReference>
<dbReference type="PANTHER" id="PTHR11145:SF8">
    <property type="entry name" value="RE57120P"/>
    <property type="match status" value="1"/>
</dbReference>
<keyword evidence="1" id="KW-0812">Transmembrane</keyword>
<gene>
    <name evidence="3" type="ORF">mv_L58</name>
</gene>
<name>H2ECZ0_9VIRU</name>